<dbReference type="InterPro" id="IPR001851">
    <property type="entry name" value="ABC_transp_permease"/>
</dbReference>
<feature type="transmembrane region" description="Helical" evidence="6">
    <location>
        <begin position="54"/>
        <end position="72"/>
    </location>
</feature>
<evidence type="ECO:0000256" key="4">
    <source>
        <dbReference type="ARBA" id="ARBA00022989"/>
    </source>
</evidence>
<comment type="subcellular location">
    <subcellularLocation>
        <location evidence="1">Cell membrane</location>
        <topology evidence="1">Multi-pass membrane protein</topology>
    </subcellularLocation>
</comment>
<protein>
    <submittedName>
        <fullName evidence="7">Branched-chain amino acid ABC transporter permease</fullName>
    </submittedName>
</protein>
<gene>
    <name evidence="7" type="ORF">HCN50_15015</name>
</gene>
<feature type="transmembrane region" description="Helical" evidence="6">
    <location>
        <begin position="29"/>
        <end position="48"/>
    </location>
</feature>
<comment type="caution">
    <text evidence="7">The sequence shown here is derived from an EMBL/GenBank/DDBJ whole genome shotgun (WGS) entry which is preliminary data.</text>
</comment>
<feature type="transmembrane region" description="Helical" evidence="6">
    <location>
        <begin position="238"/>
        <end position="259"/>
    </location>
</feature>
<reference evidence="7 8" key="1">
    <citation type="submission" date="2020-03" db="EMBL/GenBank/DDBJ databases">
        <title>Bradyrhizobium diversity isolated from nodules of Muelleranthus trifoliolatus.</title>
        <authorList>
            <person name="Klepa M."/>
            <person name="Helene L."/>
            <person name="Hungria M."/>
        </authorList>
    </citation>
    <scope>NUCLEOTIDE SEQUENCE [LARGE SCALE GENOMIC DNA]</scope>
    <source>
        <strain evidence="7 8">WSM 1744</strain>
    </source>
</reference>
<dbReference type="GO" id="GO:0005886">
    <property type="term" value="C:plasma membrane"/>
    <property type="evidence" value="ECO:0007669"/>
    <property type="project" value="UniProtKB-SubCell"/>
</dbReference>
<feature type="transmembrane region" description="Helical" evidence="6">
    <location>
        <begin position="84"/>
        <end position="101"/>
    </location>
</feature>
<evidence type="ECO:0000256" key="2">
    <source>
        <dbReference type="ARBA" id="ARBA00022475"/>
    </source>
</evidence>
<dbReference type="Pfam" id="PF02653">
    <property type="entry name" value="BPD_transp_2"/>
    <property type="match status" value="1"/>
</dbReference>
<keyword evidence="4 6" id="KW-1133">Transmembrane helix</keyword>
<dbReference type="AlphaFoldDB" id="A0A7Y4H4K1"/>
<dbReference type="EMBL" id="JAAVLW010000004">
    <property type="protein sequence ID" value="NOJ47544.1"/>
    <property type="molecule type" value="Genomic_DNA"/>
</dbReference>
<dbReference type="InterPro" id="IPR043428">
    <property type="entry name" value="LivM-like"/>
</dbReference>
<keyword evidence="2" id="KW-1003">Cell membrane</keyword>
<evidence type="ECO:0000256" key="6">
    <source>
        <dbReference type="SAM" id="Phobius"/>
    </source>
</evidence>
<evidence type="ECO:0000256" key="5">
    <source>
        <dbReference type="ARBA" id="ARBA00023136"/>
    </source>
</evidence>
<sequence length="352" mass="38095">MGLRAGVRLLHRHDVHPARGPFGEALVNFRHAAWGIGLAALIALPFVYRDPYHLHILVLILIWSFAYTAWSIMGRFGLVSLGHGGFMGVGAYVTALLWNHLDVSPWIGIPVSMVAAGILALVVAYPCFRFRITGHYFVLVTLALSGIVLQVITATRDYTGGSLGYTPNRARSGSGLMALQFDDKTTWYLIALAVWVLGLLMWRWVDRSMSRYAMEAISEDEDAAAAAGVNVTAEKLKITLISALMTALAGALYCQYQMFISPDTVSGIAVSLQMVFAAIVGGLYVSLGPTVGAIITILLAEVLRIGFGTKAVGWDNLVYGLLLVIFIIFLPKGILGSVLDRLKTQPKPSGTK</sequence>
<feature type="transmembrane region" description="Helical" evidence="6">
    <location>
        <begin position="107"/>
        <end position="128"/>
    </location>
</feature>
<organism evidence="7 8">
    <name type="scientific">Bradyrhizobium archetypum</name>
    <dbReference type="NCBI Taxonomy" id="2721160"/>
    <lineage>
        <taxon>Bacteria</taxon>
        <taxon>Pseudomonadati</taxon>
        <taxon>Pseudomonadota</taxon>
        <taxon>Alphaproteobacteria</taxon>
        <taxon>Hyphomicrobiales</taxon>
        <taxon>Nitrobacteraceae</taxon>
        <taxon>Bradyrhizobium</taxon>
    </lineage>
</organism>
<dbReference type="GO" id="GO:0015658">
    <property type="term" value="F:branched-chain amino acid transmembrane transporter activity"/>
    <property type="evidence" value="ECO:0007669"/>
    <property type="project" value="InterPro"/>
</dbReference>
<dbReference type="PANTHER" id="PTHR30482">
    <property type="entry name" value="HIGH-AFFINITY BRANCHED-CHAIN AMINO ACID TRANSPORT SYSTEM PERMEASE"/>
    <property type="match status" value="1"/>
</dbReference>
<evidence type="ECO:0000313" key="7">
    <source>
        <dbReference type="EMBL" id="NOJ47544.1"/>
    </source>
</evidence>
<feature type="transmembrane region" description="Helical" evidence="6">
    <location>
        <begin position="186"/>
        <end position="205"/>
    </location>
</feature>
<dbReference type="CDD" id="cd06581">
    <property type="entry name" value="TM_PBP1_LivM_like"/>
    <property type="match status" value="1"/>
</dbReference>
<name>A0A7Y4H4K1_9BRAD</name>
<feature type="transmembrane region" description="Helical" evidence="6">
    <location>
        <begin position="135"/>
        <end position="153"/>
    </location>
</feature>
<feature type="transmembrane region" description="Helical" evidence="6">
    <location>
        <begin position="318"/>
        <end position="339"/>
    </location>
</feature>
<proteinExistence type="predicted"/>
<keyword evidence="5 6" id="KW-0472">Membrane</keyword>
<evidence type="ECO:0000313" key="8">
    <source>
        <dbReference type="Proteomes" id="UP000528734"/>
    </source>
</evidence>
<keyword evidence="8" id="KW-1185">Reference proteome</keyword>
<dbReference type="Proteomes" id="UP000528734">
    <property type="component" value="Unassembled WGS sequence"/>
</dbReference>
<evidence type="ECO:0000256" key="3">
    <source>
        <dbReference type="ARBA" id="ARBA00022692"/>
    </source>
</evidence>
<evidence type="ECO:0000256" key="1">
    <source>
        <dbReference type="ARBA" id="ARBA00004651"/>
    </source>
</evidence>
<keyword evidence="3 6" id="KW-0812">Transmembrane</keyword>
<accession>A0A7Y4H4K1</accession>
<dbReference type="PANTHER" id="PTHR30482:SF10">
    <property type="entry name" value="HIGH-AFFINITY BRANCHED-CHAIN AMINO ACID TRANSPORT PROTEIN BRAE"/>
    <property type="match status" value="1"/>
</dbReference>